<gene>
    <name evidence="4" type="ORF">LY89DRAFT_580548</name>
</gene>
<dbReference type="PANTHER" id="PTHR39613:SF1">
    <property type="entry name" value="ANCHORED CELL WALL PROTEIN, PUTATIVE (AFU_ORTHOLOGUE AFUA_4G08960)-RELATED"/>
    <property type="match status" value="1"/>
</dbReference>
<evidence type="ECO:0000259" key="3">
    <source>
        <dbReference type="Pfam" id="PF22799"/>
    </source>
</evidence>
<evidence type="ECO:0000259" key="2">
    <source>
        <dbReference type="Pfam" id="PF09792"/>
    </source>
</evidence>
<dbReference type="InterPro" id="IPR054508">
    <property type="entry name" value="PIR1-like_C"/>
</dbReference>
<protein>
    <submittedName>
        <fullName evidence="4">GPI anchored cell wall protein</fullName>
    </submittedName>
</protein>
<dbReference type="STRING" id="149040.A0A194XHF8"/>
<dbReference type="KEGG" id="psco:LY89DRAFT_580548"/>
<keyword evidence="1" id="KW-0732">Signal</keyword>
<dbReference type="Proteomes" id="UP000070700">
    <property type="component" value="Unassembled WGS sequence"/>
</dbReference>
<dbReference type="OrthoDB" id="4657524at2759"/>
<evidence type="ECO:0000313" key="5">
    <source>
        <dbReference type="Proteomes" id="UP000070700"/>
    </source>
</evidence>
<dbReference type="GeneID" id="28818792"/>
<evidence type="ECO:0000256" key="1">
    <source>
        <dbReference type="SAM" id="SignalP"/>
    </source>
</evidence>
<organism evidence="4 5">
    <name type="scientific">Mollisia scopiformis</name>
    <name type="common">Conifer needle endophyte fungus</name>
    <name type="synonym">Phialocephala scopiformis</name>
    <dbReference type="NCBI Taxonomy" id="149040"/>
    <lineage>
        <taxon>Eukaryota</taxon>
        <taxon>Fungi</taxon>
        <taxon>Dikarya</taxon>
        <taxon>Ascomycota</taxon>
        <taxon>Pezizomycotina</taxon>
        <taxon>Leotiomycetes</taxon>
        <taxon>Helotiales</taxon>
        <taxon>Mollisiaceae</taxon>
        <taxon>Mollisia</taxon>
    </lineage>
</organism>
<dbReference type="Pfam" id="PF22799">
    <property type="entry name" value="PIR1-like_C"/>
    <property type="match status" value="1"/>
</dbReference>
<feature type="domain" description="Cell wall mannoprotein PIR1-like C-terminal" evidence="3">
    <location>
        <begin position="62"/>
        <end position="134"/>
    </location>
</feature>
<dbReference type="PANTHER" id="PTHR39613">
    <property type="entry name" value="ANCHORED CELL WALL PROTEIN, PUTATIVE (AFU_ORTHOLOGUE AFUA_4G08960)-RELATED"/>
    <property type="match status" value="1"/>
</dbReference>
<reference evidence="4 5" key="1">
    <citation type="submission" date="2015-10" db="EMBL/GenBank/DDBJ databases">
        <title>Full genome of DAOMC 229536 Phialocephala scopiformis, a fungal endophyte of spruce producing the potent anti-insectan compound rugulosin.</title>
        <authorList>
            <consortium name="DOE Joint Genome Institute"/>
            <person name="Walker A.K."/>
            <person name="Frasz S.L."/>
            <person name="Seifert K.A."/>
            <person name="Miller J.D."/>
            <person name="Mondo S.J."/>
            <person name="Labutti K."/>
            <person name="Lipzen A."/>
            <person name="Dockter R."/>
            <person name="Kennedy M."/>
            <person name="Grigoriev I.V."/>
            <person name="Spatafora J.W."/>
        </authorList>
    </citation>
    <scope>NUCLEOTIDE SEQUENCE [LARGE SCALE GENOMIC DNA]</scope>
    <source>
        <strain evidence="4 5">CBS 120377</strain>
    </source>
</reference>
<evidence type="ECO:0000313" key="4">
    <source>
        <dbReference type="EMBL" id="KUJ19650.1"/>
    </source>
</evidence>
<keyword evidence="5" id="KW-1185">Reference proteome</keyword>
<dbReference type="RefSeq" id="XP_018074005.1">
    <property type="nucleotide sequence ID" value="XM_018209066.1"/>
</dbReference>
<dbReference type="Pfam" id="PF09792">
    <property type="entry name" value="But2"/>
    <property type="match status" value="1"/>
</dbReference>
<feature type="domain" description="Ubiquitin 3 binding protein But2 C-terminal" evidence="2">
    <location>
        <begin position="164"/>
        <end position="304"/>
    </location>
</feature>
<dbReference type="EMBL" id="KQ947410">
    <property type="protein sequence ID" value="KUJ19650.1"/>
    <property type="molecule type" value="Genomic_DNA"/>
</dbReference>
<proteinExistence type="predicted"/>
<sequence length="314" mass="32335">MKTIFSSLFLAAGANAIITRWAPCCFHLSASGAVTGTVGQLDDGQNRVNGPLSPAEYCIADGAITDANGRGCILTPPTSQWQCDTGATPTSGFSVACDGTVAYNGGTTFYECQTGDNGEANIYLTPGGTNCGEITLKADGCGSCPPPPPPPPTTCPTNLNGNYEFPHLIIPIDSSNPNSAAGTSYFGEVSSTISSIFNFDIPASDSGKTCSLIFLFPLQSQLTTSSFTFSGNGAIDFSLLSGVATVSTSYANAPSVETDYGSITVAPGNSYNVATFACPAGEAVSFELKAVGDTCLNYFQDYNPSPIGVYITTC</sequence>
<dbReference type="AlphaFoldDB" id="A0A194XHF8"/>
<dbReference type="InterPro" id="IPR018620">
    <property type="entry name" value="Ubiquitin3-bd_protein_But2_C"/>
</dbReference>
<feature type="chain" id="PRO_5008268252" evidence="1">
    <location>
        <begin position="17"/>
        <end position="314"/>
    </location>
</feature>
<name>A0A194XHF8_MOLSC</name>
<accession>A0A194XHF8</accession>
<dbReference type="InParanoid" id="A0A194XHF8"/>
<feature type="signal peptide" evidence="1">
    <location>
        <begin position="1"/>
        <end position="16"/>
    </location>
</feature>